<keyword evidence="1" id="KW-0472">Membrane</keyword>
<proteinExistence type="predicted"/>
<organism evidence="2 3">
    <name type="scientific">Symbiochloris irregularis</name>
    <dbReference type="NCBI Taxonomy" id="706552"/>
    <lineage>
        <taxon>Eukaryota</taxon>
        <taxon>Viridiplantae</taxon>
        <taxon>Chlorophyta</taxon>
        <taxon>core chlorophytes</taxon>
        <taxon>Trebouxiophyceae</taxon>
        <taxon>Trebouxiales</taxon>
        <taxon>Trebouxiaceae</taxon>
        <taxon>Symbiochloris</taxon>
    </lineage>
</organism>
<evidence type="ECO:0000313" key="3">
    <source>
        <dbReference type="Proteomes" id="UP001465755"/>
    </source>
</evidence>
<accession>A0AAW1NQQ0</accession>
<name>A0AAW1NQQ0_9CHLO</name>
<reference evidence="2 3" key="1">
    <citation type="journal article" date="2024" name="Nat. Commun.">
        <title>Phylogenomics reveals the evolutionary origins of lichenization in chlorophyte algae.</title>
        <authorList>
            <person name="Puginier C."/>
            <person name="Libourel C."/>
            <person name="Otte J."/>
            <person name="Skaloud P."/>
            <person name="Haon M."/>
            <person name="Grisel S."/>
            <person name="Petersen M."/>
            <person name="Berrin J.G."/>
            <person name="Delaux P.M."/>
            <person name="Dal Grande F."/>
            <person name="Keller J."/>
        </authorList>
    </citation>
    <scope>NUCLEOTIDE SEQUENCE [LARGE SCALE GENOMIC DNA]</scope>
    <source>
        <strain evidence="2 3">SAG 2036</strain>
    </source>
</reference>
<dbReference type="EMBL" id="JALJOQ010000189">
    <property type="protein sequence ID" value="KAK9790581.1"/>
    <property type="molecule type" value="Genomic_DNA"/>
</dbReference>
<keyword evidence="1" id="KW-0812">Transmembrane</keyword>
<evidence type="ECO:0000256" key="1">
    <source>
        <dbReference type="SAM" id="Phobius"/>
    </source>
</evidence>
<feature type="transmembrane region" description="Helical" evidence="1">
    <location>
        <begin position="85"/>
        <end position="105"/>
    </location>
</feature>
<protein>
    <submittedName>
        <fullName evidence="2">Uncharacterized protein</fullName>
    </submittedName>
</protein>
<sequence length="155" mass="17058">MSALLQRSSRCLHLPRQPRGLVPAPSARRRPTVSCYFKAKVVERNGRQVEVVDTVSWAEEYRGPFRRQWVAFAAERPGRFRLLKALWAILEILAVILVLKLLSAVRPACRLANVLRSKSQALTKGIYDLGSPAGSAASAAGRAHVGLCEHSPSSM</sequence>
<comment type="caution">
    <text evidence="2">The sequence shown here is derived from an EMBL/GenBank/DDBJ whole genome shotgun (WGS) entry which is preliminary data.</text>
</comment>
<dbReference type="Proteomes" id="UP001465755">
    <property type="component" value="Unassembled WGS sequence"/>
</dbReference>
<keyword evidence="3" id="KW-1185">Reference proteome</keyword>
<keyword evidence="1" id="KW-1133">Transmembrane helix</keyword>
<dbReference type="AlphaFoldDB" id="A0AAW1NQQ0"/>
<gene>
    <name evidence="2" type="ORF">WJX73_005007</name>
</gene>
<evidence type="ECO:0000313" key="2">
    <source>
        <dbReference type="EMBL" id="KAK9790581.1"/>
    </source>
</evidence>